<dbReference type="InParanoid" id="A0A263CZ20"/>
<dbReference type="OrthoDB" id="122135at2"/>
<feature type="region of interest" description="Disordered" evidence="1">
    <location>
        <begin position="153"/>
        <end position="199"/>
    </location>
</feature>
<dbReference type="Gene3D" id="1.10.10.10">
    <property type="entry name" value="Winged helix-like DNA-binding domain superfamily/Winged helix DNA-binding domain"/>
    <property type="match status" value="1"/>
</dbReference>
<dbReference type="PANTHER" id="PTHR39515:SF2">
    <property type="entry name" value="HTH-TYPE TRANSCRIPTIONAL REGULATOR RV0880"/>
    <property type="match status" value="1"/>
</dbReference>
<dbReference type="InterPro" id="IPR036390">
    <property type="entry name" value="WH_DNA-bd_sf"/>
</dbReference>
<accession>A0A263CZ20</accession>
<dbReference type="InterPro" id="IPR052526">
    <property type="entry name" value="HTH-type_Bedaq_tolerance"/>
</dbReference>
<dbReference type="SUPFAM" id="SSF46785">
    <property type="entry name" value="Winged helix' DNA-binding domain"/>
    <property type="match status" value="1"/>
</dbReference>
<name>A0A263CZ20_9PSEU</name>
<feature type="compositionally biased region" description="Basic and acidic residues" evidence="1">
    <location>
        <begin position="190"/>
        <end position="199"/>
    </location>
</feature>
<dbReference type="InterPro" id="IPR000835">
    <property type="entry name" value="HTH_MarR-typ"/>
</dbReference>
<dbReference type="SMART" id="SM00347">
    <property type="entry name" value="HTH_MARR"/>
    <property type="match status" value="1"/>
</dbReference>
<dbReference type="Pfam" id="PF12802">
    <property type="entry name" value="MarR_2"/>
    <property type="match status" value="1"/>
</dbReference>
<feature type="domain" description="HTH marR-type" evidence="2">
    <location>
        <begin position="8"/>
        <end position="141"/>
    </location>
</feature>
<dbReference type="EMBL" id="NKYE01000013">
    <property type="protein sequence ID" value="OZM71403.1"/>
    <property type="molecule type" value="Genomic_DNA"/>
</dbReference>
<evidence type="ECO:0000313" key="3">
    <source>
        <dbReference type="EMBL" id="OZM71403.1"/>
    </source>
</evidence>
<keyword evidence="4" id="KW-1185">Reference proteome</keyword>
<dbReference type="PROSITE" id="PS50995">
    <property type="entry name" value="HTH_MARR_2"/>
    <property type="match status" value="1"/>
</dbReference>
<protein>
    <submittedName>
        <fullName evidence="3">MarR family transcriptional regulator</fullName>
    </submittedName>
</protein>
<dbReference type="Proteomes" id="UP000242444">
    <property type="component" value="Unassembled WGS sequence"/>
</dbReference>
<feature type="compositionally biased region" description="Low complexity" evidence="1">
    <location>
        <begin position="167"/>
        <end position="185"/>
    </location>
</feature>
<evidence type="ECO:0000256" key="1">
    <source>
        <dbReference type="SAM" id="MobiDB-lite"/>
    </source>
</evidence>
<sequence length="199" mass="22282">MEPTDEVFMELVRQLRSAAQLRHSWTARVFQAQRELHPAAAWLLAELARRGESRMSVLAKERMVDLSVISRQVAQLSDAGLVERRPAPDDGRASLVRVSERGHAELDGWRSGQLDLLRQALGGWAAEDLADVTARLREINHDLREFMGVQNEDCAAHRPRPGPGTPPDTRAQQVQGQETQRQEAQTSENGTRHELSLGK</sequence>
<evidence type="ECO:0000259" key="2">
    <source>
        <dbReference type="PROSITE" id="PS50995"/>
    </source>
</evidence>
<dbReference type="InterPro" id="IPR036388">
    <property type="entry name" value="WH-like_DNA-bd_sf"/>
</dbReference>
<dbReference type="GO" id="GO:0003700">
    <property type="term" value="F:DNA-binding transcription factor activity"/>
    <property type="evidence" value="ECO:0007669"/>
    <property type="project" value="InterPro"/>
</dbReference>
<reference evidence="3 4" key="1">
    <citation type="submission" date="2017-07" db="EMBL/GenBank/DDBJ databases">
        <title>Amycolatopsis antarcticus sp. nov., isolated from the surface of an Antarcticus brown macroalga.</title>
        <authorList>
            <person name="Wang J."/>
            <person name="Leiva S."/>
            <person name="Huang J."/>
            <person name="Huang Y."/>
        </authorList>
    </citation>
    <scope>NUCLEOTIDE SEQUENCE [LARGE SCALE GENOMIC DNA]</scope>
    <source>
        <strain evidence="3 4">AU-G6</strain>
    </source>
</reference>
<comment type="caution">
    <text evidence="3">The sequence shown here is derived from an EMBL/GenBank/DDBJ whole genome shotgun (WGS) entry which is preliminary data.</text>
</comment>
<dbReference type="AlphaFoldDB" id="A0A263CZ20"/>
<proteinExistence type="predicted"/>
<dbReference type="RefSeq" id="WP_094864351.1">
    <property type="nucleotide sequence ID" value="NZ_NKYE01000013.1"/>
</dbReference>
<evidence type="ECO:0000313" key="4">
    <source>
        <dbReference type="Proteomes" id="UP000242444"/>
    </source>
</evidence>
<organism evidence="3 4">
    <name type="scientific">Amycolatopsis antarctica</name>
    <dbReference type="NCBI Taxonomy" id="1854586"/>
    <lineage>
        <taxon>Bacteria</taxon>
        <taxon>Bacillati</taxon>
        <taxon>Actinomycetota</taxon>
        <taxon>Actinomycetes</taxon>
        <taxon>Pseudonocardiales</taxon>
        <taxon>Pseudonocardiaceae</taxon>
        <taxon>Amycolatopsis</taxon>
    </lineage>
</organism>
<gene>
    <name evidence="3" type="ORF">CFN78_19770</name>
</gene>
<dbReference type="PANTHER" id="PTHR39515">
    <property type="entry name" value="CONSERVED PROTEIN"/>
    <property type="match status" value="1"/>
</dbReference>